<dbReference type="Pfam" id="PF02595">
    <property type="entry name" value="Gly_kinase"/>
    <property type="match status" value="1"/>
</dbReference>
<dbReference type="OrthoDB" id="9774290at2"/>
<dbReference type="PANTHER" id="PTHR21599">
    <property type="entry name" value="GLYCERATE KINASE"/>
    <property type="match status" value="1"/>
</dbReference>
<evidence type="ECO:0000256" key="1">
    <source>
        <dbReference type="ARBA" id="ARBA00006284"/>
    </source>
</evidence>
<gene>
    <name evidence="5" type="ORF">FC26_GL001777</name>
</gene>
<dbReference type="PATRIC" id="fig|1423813.3.peg.1804"/>
<keyword evidence="6" id="KW-1185">Reference proteome</keyword>
<dbReference type="Proteomes" id="UP000051733">
    <property type="component" value="Unassembled WGS sequence"/>
</dbReference>
<dbReference type="InterPro" id="IPR018193">
    <property type="entry name" value="Glyc_kinase_flavodox-like_fold"/>
</dbReference>
<dbReference type="InterPro" id="IPR036129">
    <property type="entry name" value="Glycerate_kinase_sf"/>
</dbReference>
<keyword evidence="2 4" id="KW-0808">Transferase</keyword>
<dbReference type="RefSeq" id="WP_057779071.1">
    <property type="nucleotide sequence ID" value="NZ_AYYY01000025.1"/>
</dbReference>
<comment type="similarity">
    <text evidence="1 4">Belongs to the glycerate kinase type-1 family.</text>
</comment>
<dbReference type="InterPro" id="IPR004381">
    <property type="entry name" value="Glycerate_kinase"/>
</dbReference>
<reference evidence="5 6" key="1">
    <citation type="journal article" date="2015" name="Genome Announc.">
        <title>Expanding the biotechnology potential of lactobacilli through comparative genomics of 213 strains and associated genera.</title>
        <authorList>
            <person name="Sun Z."/>
            <person name="Harris H.M."/>
            <person name="McCann A."/>
            <person name="Guo C."/>
            <person name="Argimon S."/>
            <person name="Zhang W."/>
            <person name="Yang X."/>
            <person name="Jeffery I.B."/>
            <person name="Cooney J.C."/>
            <person name="Kagawa T.F."/>
            <person name="Liu W."/>
            <person name="Song Y."/>
            <person name="Salvetti E."/>
            <person name="Wrobel A."/>
            <person name="Rasinkangas P."/>
            <person name="Parkhill J."/>
            <person name="Rea M.C."/>
            <person name="O'Sullivan O."/>
            <person name="Ritari J."/>
            <person name="Douillard F.P."/>
            <person name="Paul Ross R."/>
            <person name="Yang R."/>
            <person name="Briner A.E."/>
            <person name="Felis G.E."/>
            <person name="de Vos W.M."/>
            <person name="Barrangou R."/>
            <person name="Klaenhammer T.R."/>
            <person name="Caufield P.W."/>
            <person name="Cui Y."/>
            <person name="Zhang H."/>
            <person name="O'Toole P.W."/>
        </authorList>
    </citation>
    <scope>NUCLEOTIDE SEQUENCE [LARGE SCALE GENOMIC DNA]</scope>
    <source>
        <strain evidence="5 6">DSM 20634</strain>
    </source>
</reference>
<evidence type="ECO:0000313" key="6">
    <source>
        <dbReference type="Proteomes" id="UP000051733"/>
    </source>
</evidence>
<dbReference type="PANTHER" id="PTHR21599:SF0">
    <property type="entry name" value="GLYCERATE KINASE"/>
    <property type="match status" value="1"/>
</dbReference>
<organism evidence="5 6">
    <name type="scientific">Paucilactobacillus vaccinostercus DSM 20634</name>
    <dbReference type="NCBI Taxonomy" id="1423813"/>
    <lineage>
        <taxon>Bacteria</taxon>
        <taxon>Bacillati</taxon>
        <taxon>Bacillota</taxon>
        <taxon>Bacilli</taxon>
        <taxon>Lactobacillales</taxon>
        <taxon>Lactobacillaceae</taxon>
        <taxon>Paucilactobacillus</taxon>
    </lineage>
</organism>
<dbReference type="GO" id="GO:0008887">
    <property type="term" value="F:glycerate kinase activity"/>
    <property type="evidence" value="ECO:0007669"/>
    <property type="project" value="UniProtKB-UniRule"/>
</dbReference>
<dbReference type="NCBIfam" id="TIGR00045">
    <property type="entry name" value="glycerate kinase"/>
    <property type="match status" value="1"/>
</dbReference>
<accession>A0A0R2A5T7</accession>
<dbReference type="STRING" id="1423813.FC26_GL001777"/>
<evidence type="ECO:0000256" key="3">
    <source>
        <dbReference type="ARBA" id="ARBA00022777"/>
    </source>
</evidence>
<evidence type="ECO:0000256" key="2">
    <source>
        <dbReference type="ARBA" id="ARBA00022679"/>
    </source>
</evidence>
<sequence>MKFLIAPDSFKGSLTAVEAAHAIHQGLRAAWPTATFDLLPMADGGEGTVRALVTANQGSLVTTTTTGPLGSPVQSAYGLINHRQTAVIEVAAASGLGLMQGHLNPLTATSRGTGEQIIAALDHGAKTIIIGLGGSATNDGGAGLLQALGVHLLDRQHHELAPGGGQLDQLVRIDTHHIDPRIADTHFIVASDVTNPLTGPNGASAVFGPQKGANREMVRQLDHNLRHFGQLVEQVVARPVSTLAGSGAAGGIGMALLAFTPATMRAGVEIVLEATHFKQRVKTADIVITGEGRLDAQTQYGKTPFGVAKAAKSTVPACTVIALTGNVAEDIGNLYDQIDAIFPIVAGADSLAHAIQVAGPNLTRTAANLGRLIKQLTAKK</sequence>
<name>A0A0R2A5T7_9LACO</name>
<dbReference type="InterPro" id="IPR018197">
    <property type="entry name" value="Glycerate_kinase_RE-like"/>
</dbReference>
<evidence type="ECO:0000313" key="5">
    <source>
        <dbReference type="EMBL" id="KRM61698.1"/>
    </source>
</evidence>
<proteinExistence type="inferred from homology"/>
<evidence type="ECO:0000256" key="4">
    <source>
        <dbReference type="PIRNR" id="PIRNR006078"/>
    </source>
</evidence>
<dbReference type="Gene3D" id="3.40.50.10350">
    <property type="entry name" value="Glycerate kinase, domain 1"/>
    <property type="match status" value="1"/>
</dbReference>
<dbReference type="GO" id="GO:0031388">
    <property type="term" value="P:organic acid phosphorylation"/>
    <property type="evidence" value="ECO:0007669"/>
    <property type="project" value="UniProtKB-UniRule"/>
</dbReference>
<dbReference type="AlphaFoldDB" id="A0A0R2A5T7"/>
<comment type="caution">
    <text evidence="5">The sequence shown here is derived from an EMBL/GenBank/DDBJ whole genome shotgun (WGS) entry which is preliminary data.</text>
</comment>
<keyword evidence="3 4" id="KW-0418">Kinase</keyword>
<dbReference type="SUPFAM" id="SSF110738">
    <property type="entry name" value="Glycerate kinase I"/>
    <property type="match status" value="1"/>
</dbReference>
<protein>
    <submittedName>
        <fullName evidence="5">Glycerate kinase</fullName>
    </submittedName>
</protein>
<dbReference type="EMBL" id="AYYY01000025">
    <property type="protein sequence ID" value="KRM61698.1"/>
    <property type="molecule type" value="Genomic_DNA"/>
</dbReference>
<dbReference type="Gene3D" id="3.90.1510.10">
    <property type="entry name" value="Glycerate kinase, domain 2"/>
    <property type="match status" value="1"/>
</dbReference>
<dbReference type="PIRSF" id="PIRSF006078">
    <property type="entry name" value="GlxK"/>
    <property type="match status" value="1"/>
</dbReference>